<accession>A0A135I6F9</accession>
<evidence type="ECO:0000256" key="7">
    <source>
        <dbReference type="ARBA" id="ARBA00019373"/>
    </source>
</evidence>
<keyword evidence="15 19" id="KW-0472">Membrane</keyword>
<dbReference type="GO" id="GO:0005886">
    <property type="term" value="C:plasma membrane"/>
    <property type="evidence" value="ECO:0007669"/>
    <property type="project" value="UniProtKB-SubCell"/>
</dbReference>
<evidence type="ECO:0000256" key="18">
    <source>
        <dbReference type="RuleBase" id="RU003938"/>
    </source>
</evidence>
<comment type="pathway">
    <text evidence="3 18">Phospholipid metabolism; CDP-diacylglycerol biosynthesis; CDP-diacylglycerol from sn-glycerol 3-phosphate: step 3/3.</text>
</comment>
<evidence type="ECO:0000256" key="13">
    <source>
        <dbReference type="ARBA" id="ARBA00022989"/>
    </source>
</evidence>
<sequence>MLKQRVLTASVLAPIVIAAIFFLPLPFFIAAIAGVTLLGHWEWTKFVASSSRVKAFVFPSLILVASLIGLWPVTQHGLELSSLNSGVLALVGALWWLVATAMVLKYPKATSWWSNSALLQQAFGVLTLLPFLWSVSLLRAFEYETTPYMGAKMVLLVCLLVWAADTGAYFAGKRFGKRKMAPAVSPNKTTEGLIGGLIASVGVTLLAAKGFSIPFSSLPMLALVALITAFASVLGDLAESMFKRVAGVKDSGSILPGHGGILDRIDSLTAAFPVFTVLYFWLA</sequence>
<dbReference type="PANTHER" id="PTHR46382:SF1">
    <property type="entry name" value="PHOSPHATIDATE CYTIDYLYLTRANSFERASE"/>
    <property type="match status" value="1"/>
</dbReference>
<keyword evidence="12 18" id="KW-0548">Nucleotidyltransferase</keyword>
<keyword evidence="8" id="KW-1003">Cell membrane</keyword>
<dbReference type="GO" id="GO:0004605">
    <property type="term" value="F:phosphatidate cytidylyltransferase activity"/>
    <property type="evidence" value="ECO:0007669"/>
    <property type="project" value="UniProtKB-EC"/>
</dbReference>
<evidence type="ECO:0000256" key="16">
    <source>
        <dbReference type="ARBA" id="ARBA00023209"/>
    </source>
</evidence>
<feature type="transmembrane region" description="Helical" evidence="19">
    <location>
        <begin position="86"/>
        <end position="106"/>
    </location>
</feature>
<comment type="subcellular location">
    <subcellularLocation>
        <location evidence="2">Cell membrane</location>
        <topology evidence="2">Multi-pass membrane protein</topology>
    </subcellularLocation>
</comment>
<dbReference type="InterPro" id="IPR000374">
    <property type="entry name" value="PC_trans"/>
</dbReference>
<keyword evidence="16" id="KW-0594">Phospholipid biosynthesis</keyword>
<evidence type="ECO:0000256" key="1">
    <source>
        <dbReference type="ARBA" id="ARBA00001698"/>
    </source>
</evidence>
<evidence type="ECO:0000256" key="14">
    <source>
        <dbReference type="ARBA" id="ARBA00023098"/>
    </source>
</evidence>
<dbReference type="AlphaFoldDB" id="A0A135I6F9"/>
<evidence type="ECO:0000256" key="15">
    <source>
        <dbReference type="ARBA" id="ARBA00023136"/>
    </source>
</evidence>
<dbReference type="STRING" id="294935.ATN88_21825"/>
<proteinExistence type="inferred from homology"/>
<evidence type="ECO:0000256" key="3">
    <source>
        <dbReference type="ARBA" id="ARBA00005119"/>
    </source>
</evidence>
<evidence type="ECO:0000256" key="9">
    <source>
        <dbReference type="ARBA" id="ARBA00022516"/>
    </source>
</evidence>
<dbReference type="OrthoDB" id="9799199at2"/>
<evidence type="ECO:0000313" key="20">
    <source>
        <dbReference type="EMBL" id="KXF81032.1"/>
    </source>
</evidence>
<feature type="transmembrane region" description="Helical" evidence="19">
    <location>
        <begin position="217"/>
        <end position="235"/>
    </location>
</feature>
<dbReference type="EC" id="2.7.7.41" evidence="6 18"/>
<evidence type="ECO:0000256" key="2">
    <source>
        <dbReference type="ARBA" id="ARBA00004651"/>
    </source>
</evidence>
<dbReference type="UniPathway" id="UPA00557">
    <property type="reaction ID" value="UER00614"/>
</dbReference>
<feature type="transmembrane region" description="Helical" evidence="19">
    <location>
        <begin position="192"/>
        <end position="211"/>
    </location>
</feature>
<keyword evidence="10 18" id="KW-0808">Transferase</keyword>
<keyword evidence="11 18" id="KW-0812">Transmembrane</keyword>
<protein>
    <recommendedName>
        <fullName evidence="7 18">Phosphatidate cytidylyltransferase</fullName>
        <ecNumber evidence="6 18">2.7.7.41</ecNumber>
    </recommendedName>
</protein>
<keyword evidence="17" id="KW-1208">Phospholipid metabolism</keyword>
<evidence type="ECO:0000256" key="8">
    <source>
        <dbReference type="ARBA" id="ARBA00022475"/>
    </source>
</evidence>
<evidence type="ECO:0000256" key="12">
    <source>
        <dbReference type="ARBA" id="ARBA00022695"/>
    </source>
</evidence>
<feature type="transmembrane region" description="Helical" evidence="19">
    <location>
        <begin position="153"/>
        <end position="171"/>
    </location>
</feature>
<feature type="transmembrane region" description="Helical" evidence="19">
    <location>
        <begin position="12"/>
        <end position="41"/>
    </location>
</feature>
<dbReference type="Proteomes" id="UP000070529">
    <property type="component" value="Unassembled WGS sequence"/>
</dbReference>
<gene>
    <name evidence="20" type="ORF">ATN88_21825</name>
</gene>
<dbReference type="GO" id="GO:0016024">
    <property type="term" value="P:CDP-diacylglycerol biosynthetic process"/>
    <property type="evidence" value="ECO:0007669"/>
    <property type="project" value="UniProtKB-UniPathway"/>
</dbReference>
<keyword evidence="9" id="KW-0444">Lipid biosynthesis</keyword>
<dbReference type="PANTHER" id="PTHR46382">
    <property type="entry name" value="PHOSPHATIDATE CYTIDYLYLTRANSFERASE"/>
    <property type="match status" value="1"/>
</dbReference>
<comment type="similarity">
    <text evidence="5 18">Belongs to the CDS family.</text>
</comment>
<evidence type="ECO:0000313" key="21">
    <source>
        <dbReference type="Proteomes" id="UP000070529"/>
    </source>
</evidence>
<keyword evidence="14" id="KW-0443">Lipid metabolism</keyword>
<evidence type="ECO:0000256" key="5">
    <source>
        <dbReference type="ARBA" id="ARBA00010185"/>
    </source>
</evidence>
<evidence type="ECO:0000256" key="4">
    <source>
        <dbReference type="ARBA" id="ARBA00005189"/>
    </source>
</evidence>
<evidence type="ECO:0000256" key="19">
    <source>
        <dbReference type="SAM" id="Phobius"/>
    </source>
</evidence>
<feature type="transmembrane region" description="Helical" evidence="19">
    <location>
        <begin position="53"/>
        <end position="74"/>
    </location>
</feature>
<evidence type="ECO:0000256" key="11">
    <source>
        <dbReference type="ARBA" id="ARBA00022692"/>
    </source>
</evidence>
<dbReference type="PROSITE" id="PS01315">
    <property type="entry name" value="CDS"/>
    <property type="match status" value="1"/>
</dbReference>
<dbReference type="RefSeq" id="WP_067418201.1">
    <property type="nucleotide sequence ID" value="NZ_LNTY01000039.1"/>
</dbReference>
<comment type="pathway">
    <text evidence="4">Lipid metabolism.</text>
</comment>
<keyword evidence="13 19" id="KW-1133">Transmembrane helix</keyword>
<evidence type="ECO:0000256" key="10">
    <source>
        <dbReference type="ARBA" id="ARBA00022679"/>
    </source>
</evidence>
<reference evidence="20 21" key="1">
    <citation type="submission" date="2015-11" db="EMBL/GenBank/DDBJ databases">
        <title>Genomic Taxonomy of the Vibrionaceae.</title>
        <authorList>
            <person name="Gomez-Gil B."/>
            <person name="Enciso-Ibarra J."/>
        </authorList>
    </citation>
    <scope>NUCLEOTIDE SEQUENCE [LARGE SCALE GENOMIC DNA]</scope>
    <source>
        <strain evidence="20 21">CAIM 912</strain>
    </source>
</reference>
<dbReference type="EMBL" id="LNTY01000039">
    <property type="protein sequence ID" value="KXF81032.1"/>
    <property type="molecule type" value="Genomic_DNA"/>
</dbReference>
<comment type="catalytic activity">
    <reaction evidence="1 18">
        <text>a 1,2-diacyl-sn-glycero-3-phosphate + CTP + H(+) = a CDP-1,2-diacyl-sn-glycerol + diphosphate</text>
        <dbReference type="Rhea" id="RHEA:16229"/>
        <dbReference type="ChEBI" id="CHEBI:15378"/>
        <dbReference type="ChEBI" id="CHEBI:33019"/>
        <dbReference type="ChEBI" id="CHEBI:37563"/>
        <dbReference type="ChEBI" id="CHEBI:58332"/>
        <dbReference type="ChEBI" id="CHEBI:58608"/>
        <dbReference type="EC" id="2.7.7.41"/>
    </reaction>
</comment>
<name>A0A135I6F9_9GAMM</name>
<evidence type="ECO:0000256" key="6">
    <source>
        <dbReference type="ARBA" id="ARBA00012487"/>
    </source>
</evidence>
<evidence type="ECO:0000256" key="17">
    <source>
        <dbReference type="ARBA" id="ARBA00023264"/>
    </source>
</evidence>
<organism evidence="20 21">
    <name type="scientific">Enterovibrio coralii</name>
    <dbReference type="NCBI Taxonomy" id="294935"/>
    <lineage>
        <taxon>Bacteria</taxon>
        <taxon>Pseudomonadati</taxon>
        <taxon>Pseudomonadota</taxon>
        <taxon>Gammaproteobacteria</taxon>
        <taxon>Vibrionales</taxon>
        <taxon>Vibrionaceae</taxon>
        <taxon>Enterovibrio</taxon>
    </lineage>
</organism>
<keyword evidence="21" id="KW-1185">Reference proteome</keyword>
<dbReference type="Pfam" id="PF01148">
    <property type="entry name" value="CTP_transf_1"/>
    <property type="match status" value="1"/>
</dbReference>
<feature type="transmembrane region" description="Helical" evidence="19">
    <location>
        <begin position="118"/>
        <end position="141"/>
    </location>
</feature>
<comment type="caution">
    <text evidence="20">The sequence shown here is derived from an EMBL/GenBank/DDBJ whole genome shotgun (WGS) entry which is preliminary data.</text>
</comment>